<feature type="transmembrane region" description="Helical" evidence="1">
    <location>
        <begin position="35"/>
        <end position="65"/>
    </location>
</feature>
<dbReference type="InterPro" id="IPR031360">
    <property type="entry name" value="TrpP"/>
</dbReference>
<dbReference type="OrthoDB" id="2243651at2"/>
<gene>
    <name evidence="2" type="ORF">SAMN05877753_103398</name>
</gene>
<sequence>MKTKELVLLALFMAMGAALHLIIPPSLGSMKPDMLLTMMFLGIILFPRVGNVVLLGLASGILSALTTGFPAGQIPNIVDKFLTAFIFFGLLMALRKIGAQLAKVVVLTAIGTFVSGMIFLGTAFIFFELPDAFLALTVGIVLPAVAVNSILMFIIYPIASKLTQRLQFETPSTQAIVKK</sequence>
<dbReference type="EMBL" id="OAOP01000003">
    <property type="protein sequence ID" value="SNX70015.1"/>
    <property type="molecule type" value="Genomic_DNA"/>
</dbReference>
<accession>A0A285CRG3</accession>
<keyword evidence="3" id="KW-1185">Reference proteome</keyword>
<dbReference type="Pfam" id="PF17099">
    <property type="entry name" value="TrpP"/>
    <property type="match status" value="1"/>
</dbReference>
<keyword evidence="1" id="KW-0472">Membrane</keyword>
<organism evidence="2 3">
    <name type="scientific">Bacillus oleivorans</name>
    <dbReference type="NCBI Taxonomy" id="1448271"/>
    <lineage>
        <taxon>Bacteria</taxon>
        <taxon>Bacillati</taxon>
        <taxon>Bacillota</taxon>
        <taxon>Bacilli</taxon>
        <taxon>Bacillales</taxon>
        <taxon>Bacillaceae</taxon>
        <taxon>Bacillus</taxon>
    </lineage>
</organism>
<evidence type="ECO:0000313" key="3">
    <source>
        <dbReference type="Proteomes" id="UP000219546"/>
    </source>
</evidence>
<feature type="transmembrane region" description="Helical" evidence="1">
    <location>
        <begin position="133"/>
        <end position="156"/>
    </location>
</feature>
<dbReference type="Gene3D" id="1.10.1760.20">
    <property type="match status" value="1"/>
</dbReference>
<name>A0A285CRG3_9BACI</name>
<feature type="transmembrane region" description="Helical" evidence="1">
    <location>
        <begin position="106"/>
        <end position="127"/>
    </location>
</feature>
<dbReference type="Proteomes" id="UP000219546">
    <property type="component" value="Unassembled WGS sequence"/>
</dbReference>
<dbReference type="RefSeq" id="WP_097158308.1">
    <property type="nucleotide sequence ID" value="NZ_JBEPMQ010000002.1"/>
</dbReference>
<feature type="transmembrane region" description="Helical" evidence="1">
    <location>
        <begin position="77"/>
        <end position="94"/>
    </location>
</feature>
<proteinExistence type="predicted"/>
<feature type="transmembrane region" description="Helical" evidence="1">
    <location>
        <begin position="6"/>
        <end position="23"/>
    </location>
</feature>
<evidence type="ECO:0000313" key="2">
    <source>
        <dbReference type="EMBL" id="SNX70015.1"/>
    </source>
</evidence>
<keyword evidence="1" id="KW-1133">Transmembrane helix</keyword>
<evidence type="ECO:0000256" key="1">
    <source>
        <dbReference type="SAM" id="Phobius"/>
    </source>
</evidence>
<keyword evidence="1" id="KW-0812">Transmembrane</keyword>
<protein>
    <submittedName>
        <fullName evidence="2">Tryptophan transporter TrpP</fullName>
    </submittedName>
</protein>
<reference evidence="2 3" key="1">
    <citation type="submission" date="2017-08" db="EMBL/GenBank/DDBJ databases">
        <authorList>
            <person name="de Groot N.N."/>
        </authorList>
    </citation>
    <scope>NUCLEOTIDE SEQUENCE [LARGE SCALE GENOMIC DNA]</scope>
    <source>
        <strain evidence="2 3">JC228</strain>
    </source>
</reference>
<dbReference type="AlphaFoldDB" id="A0A285CRG3"/>